<proteinExistence type="predicted"/>
<feature type="region of interest" description="Disordered" evidence="1">
    <location>
        <begin position="1"/>
        <end position="22"/>
    </location>
</feature>
<gene>
    <name evidence="2" type="ORF">AVDCRST_MAG34-2042</name>
</gene>
<feature type="non-terminal residue" evidence="2">
    <location>
        <position position="22"/>
    </location>
</feature>
<evidence type="ECO:0000256" key="1">
    <source>
        <dbReference type="SAM" id="MobiDB-lite"/>
    </source>
</evidence>
<name>A0A6J4ME84_9ACTN</name>
<dbReference type="AlphaFoldDB" id="A0A6J4ME84"/>
<accession>A0A6J4ME84</accession>
<dbReference type="EMBL" id="CADCUI010000049">
    <property type="protein sequence ID" value="CAA9355404.1"/>
    <property type="molecule type" value="Genomic_DNA"/>
</dbReference>
<reference evidence="2" key="1">
    <citation type="submission" date="2020-02" db="EMBL/GenBank/DDBJ databases">
        <authorList>
            <person name="Meier V. D."/>
        </authorList>
    </citation>
    <scope>NUCLEOTIDE SEQUENCE</scope>
    <source>
        <strain evidence="2">AVDCRST_MAG34</strain>
    </source>
</reference>
<organism evidence="2">
    <name type="scientific">uncultured Nocardioidaceae bacterium</name>
    <dbReference type="NCBI Taxonomy" id="253824"/>
    <lineage>
        <taxon>Bacteria</taxon>
        <taxon>Bacillati</taxon>
        <taxon>Actinomycetota</taxon>
        <taxon>Actinomycetes</taxon>
        <taxon>Propionibacteriales</taxon>
        <taxon>Nocardioidaceae</taxon>
        <taxon>environmental samples</taxon>
    </lineage>
</organism>
<sequence>STRPRPPPSTRRPPPTCPGCCD</sequence>
<evidence type="ECO:0000313" key="2">
    <source>
        <dbReference type="EMBL" id="CAA9355404.1"/>
    </source>
</evidence>
<feature type="non-terminal residue" evidence="2">
    <location>
        <position position="1"/>
    </location>
</feature>
<protein>
    <submittedName>
        <fullName evidence="2">Uncharacterized protein</fullName>
    </submittedName>
</protein>